<organism evidence="1 2">
    <name type="scientific">Paractinoplanes abujensis</name>
    <dbReference type="NCBI Taxonomy" id="882441"/>
    <lineage>
        <taxon>Bacteria</taxon>
        <taxon>Bacillati</taxon>
        <taxon>Actinomycetota</taxon>
        <taxon>Actinomycetes</taxon>
        <taxon>Micromonosporales</taxon>
        <taxon>Micromonosporaceae</taxon>
        <taxon>Paractinoplanes</taxon>
    </lineage>
</organism>
<name>A0A7W7CU52_9ACTN</name>
<gene>
    <name evidence="1" type="ORF">BKA14_004607</name>
</gene>
<accession>A0A7W7CU52</accession>
<keyword evidence="2" id="KW-1185">Reference proteome</keyword>
<comment type="caution">
    <text evidence="1">The sequence shown here is derived from an EMBL/GenBank/DDBJ whole genome shotgun (WGS) entry which is preliminary data.</text>
</comment>
<dbReference type="Proteomes" id="UP000542742">
    <property type="component" value="Unassembled WGS sequence"/>
</dbReference>
<protein>
    <submittedName>
        <fullName evidence="1">Nucleotide-binding universal stress UspA family protein</fullName>
    </submittedName>
</protein>
<dbReference type="RefSeq" id="WP_239092746.1">
    <property type="nucleotide sequence ID" value="NZ_BOMC01000037.1"/>
</dbReference>
<dbReference type="AlphaFoldDB" id="A0A7W7CU52"/>
<sequence>MIMIARPTERWRRETATQQAAVDAGGLTAEEAWAPALWPPDFTAAVDRALDAFDDEVADLSADSADDAAWTAVERVVLALNAADEEGHIETGEREELCDYIDRALASAGIDVNGLTARRGVDRSELTDEWRDW</sequence>
<dbReference type="EMBL" id="JACHMF010000001">
    <property type="protein sequence ID" value="MBB4694459.1"/>
    <property type="molecule type" value="Genomic_DNA"/>
</dbReference>
<evidence type="ECO:0000313" key="1">
    <source>
        <dbReference type="EMBL" id="MBB4694459.1"/>
    </source>
</evidence>
<evidence type="ECO:0000313" key="2">
    <source>
        <dbReference type="Proteomes" id="UP000542742"/>
    </source>
</evidence>
<reference evidence="1 2" key="1">
    <citation type="submission" date="2020-08" db="EMBL/GenBank/DDBJ databases">
        <title>Sequencing the genomes of 1000 actinobacteria strains.</title>
        <authorList>
            <person name="Klenk H.-P."/>
        </authorList>
    </citation>
    <scope>NUCLEOTIDE SEQUENCE [LARGE SCALE GENOMIC DNA]</scope>
    <source>
        <strain evidence="1 2">DSM 45518</strain>
    </source>
</reference>
<proteinExistence type="predicted"/>